<dbReference type="EMBL" id="CADCVA010000124">
    <property type="protein sequence ID" value="CAA9413349.1"/>
    <property type="molecule type" value="Genomic_DNA"/>
</dbReference>
<proteinExistence type="predicted"/>
<dbReference type="AlphaFoldDB" id="A0A6J4PKD5"/>
<name>A0A6J4PKD5_9ACTN</name>
<evidence type="ECO:0000313" key="2">
    <source>
        <dbReference type="EMBL" id="CAA9413349.1"/>
    </source>
</evidence>
<gene>
    <name evidence="2" type="ORF">AVDCRST_MAG82-932</name>
</gene>
<feature type="compositionally biased region" description="Basic and acidic residues" evidence="1">
    <location>
        <begin position="170"/>
        <end position="182"/>
    </location>
</feature>
<reference evidence="2" key="1">
    <citation type="submission" date="2020-02" db="EMBL/GenBank/DDBJ databases">
        <authorList>
            <person name="Meier V. D."/>
        </authorList>
    </citation>
    <scope>NUCLEOTIDE SEQUENCE</scope>
    <source>
        <strain evidence="2">AVDCRST_MAG82</strain>
    </source>
</reference>
<organism evidence="2">
    <name type="scientific">uncultured Rubrobacteraceae bacterium</name>
    <dbReference type="NCBI Taxonomy" id="349277"/>
    <lineage>
        <taxon>Bacteria</taxon>
        <taxon>Bacillati</taxon>
        <taxon>Actinomycetota</taxon>
        <taxon>Rubrobacteria</taxon>
        <taxon>Rubrobacterales</taxon>
        <taxon>Rubrobacteraceae</taxon>
        <taxon>environmental samples</taxon>
    </lineage>
</organism>
<accession>A0A6J4PKD5</accession>
<evidence type="ECO:0000256" key="1">
    <source>
        <dbReference type="SAM" id="MobiDB-lite"/>
    </source>
</evidence>
<feature type="region of interest" description="Disordered" evidence="1">
    <location>
        <begin position="32"/>
        <end position="63"/>
    </location>
</feature>
<protein>
    <submittedName>
        <fullName evidence="2">ABC transporter, permease protein (Cluster 3, basic aa/glutamine/opines)</fullName>
    </submittedName>
</protein>
<feature type="compositionally biased region" description="Basic and acidic residues" evidence="1">
    <location>
        <begin position="149"/>
        <end position="159"/>
    </location>
</feature>
<feature type="compositionally biased region" description="Basic and acidic residues" evidence="1">
    <location>
        <begin position="33"/>
        <end position="42"/>
    </location>
</feature>
<sequence length="252" mass="27167">VGSHLRRARGHLRGLPVQHGVHAGVAAFHPRRRAPDHLDRRPRYSARHPARAARGSGKALEEPRVQRGERLLRLLCQGYAPDRPGLLYLPRSPATCPVRTRTAAEPLYPGDGHLRGAGPGDQLRCVHGGDLPRRHPVGRARAGRGGAGPRDDAGADDASHSAPAGRKGHHPADGQRVHRDDQGLLAPRHRRHPGAFFPRLEDRTPVLPEPGDAGGGGHHILDTHQHLFLLPGAAGAEALEGLRPGRRPAWTL</sequence>
<feature type="non-terminal residue" evidence="2">
    <location>
        <position position="252"/>
    </location>
</feature>
<feature type="non-terminal residue" evidence="2">
    <location>
        <position position="1"/>
    </location>
</feature>
<feature type="region of interest" description="Disordered" evidence="1">
    <location>
        <begin position="104"/>
        <end position="210"/>
    </location>
</feature>